<dbReference type="Gene3D" id="3.40.50.2000">
    <property type="entry name" value="Glycogen Phosphorylase B"/>
    <property type="match status" value="1"/>
</dbReference>
<keyword evidence="11" id="KW-1185">Reference proteome</keyword>
<dbReference type="EC" id="2.4.99.12" evidence="2 8"/>
<evidence type="ECO:0000256" key="1">
    <source>
        <dbReference type="ARBA" id="ARBA00004713"/>
    </source>
</evidence>
<dbReference type="Gene3D" id="3.40.50.11720">
    <property type="entry name" value="3-Deoxy-D-manno-octulosonic-acid transferase, N-terminal domain"/>
    <property type="match status" value="1"/>
</dbReference>
<evidence type="ECO:0000256" key="5">
    <source>
        <dbReference type="ARBA" id="ARBA00031445"/>
    </source>
</evidence>
<comment type="subcellular location">
    <subcellularLocation>
        <location evidence="8">Cell membrane</location>
    </subcellularLocation>
</comment>
<dbReference type="InterPro" id="IPR039901">
    <property type="entry name" value="Kdotransferase"/>
</dbReference>
<dbReference type="GO" id="GO:0005886">
    <property type="term" value="C:plasma membrane"/>
    <property type="evidence" value="ECO:0007669"/>
    <property type="project" value="UniProtKB-SubCell"/>
</dbReference>
<evidence type="ECO:0000256" key="7">
    <source>
        <dbReference type="PIRSR" id="PIRSR639901-1"/>
    </source>
</evidence>
<comment type="similarity">
    <text evidence="8">Belongs to the glycosyltransferase group 1 family.</text>
</comment>
<dbReference type="Pfam" id="PF04413">
    <property type="entry name" value="Glycos_transf_N"/>
    <property type="match status" value="1"/>
</dbReference>
<evidence type="ECO:0000313" key="10">
    <source>
        <dbReference type="EMBL" id="MCB4798544.1"/>
    </source>
</evidence>
<organism evidence="10 11">
    <name type="scientific">Neotamlana laminarinivorans</name>
    <dbReference type="NCBI Taxonomy" id="2883124"/>
    <lineage>
        <taxon>Bacteria</taxon>
        <taxon>Pseudomonadati</taxon>
        <taxon>Bacteroidota</taxon>
        <taxon>Flavobacteriia</taxon>
        <taxon>Flavobacteriales</taxon>
        <taxon>Flavobacteriaceae</taxon>
        <taxon>Neotamlana</taxon>
    </lineage>
</organism>
<dbReference type="InterPro" id="IPR038107">
    <property type="entry name" value="Glycos_transf_N_sf"/>
</dbReference>
<dbReference type="PANTHER" id="PTHR42755:SF1">
    <property type="entry name" value="3-DEOXY-D-MANNO-OCTULOSONIC ACID TRANSFERASE, MITOCHONDRIAL-RELATED"/>
    <property type="match status" value="1"/>
</dbReference>
<evidence type="ECO:0000259" key="9">
    <source>
        <dbReference type="Pfam" id="PF04413"/>
    </source>
</evidence>
<protein>
    <recommendedName>
        <fullName evidence="3 8">3-deoxy-D-manno-octulosonic acid transferase</fullName>
        <shortName evidence="8">Kdo transferase</shortName>
        <ecNumber evidence="2 8">2.4.99.12</ecNumber>
    </recommendedName>
    <alternativeName>
        <fullName evidence="5 8">Lipid IV(A) 3-deoxy-D-manno-octulosonic acid transferase</fullName>
    </alternativeName>
</protein>
<dbReference type="GO" id="GO:0043842">
    <property type="term" value="F:Kdo transferase activity"/>
    <property type="evidence" value="ECO:0007669"/>
    <property type="project" value="UniProtKB-EC"/>
</dbReference>
<evidence type="ECO:0000256" key="2">
    <source>
        <dbReference type="ARBA" id="ARBA00012621"/>
    </source>
</evidence>
<dbReference type="AlphaFoldDB" id="A0A9X1HYN3"/>
<dbReference type="InterPro" id="IPR007507">
    <property type="entry name" value="Glycos_transf_N"/>
</dbReference>
<dbReference type="RefSeq" id="WP_226542573.1">
    <property type="nucleotide sequence ID" value="NZ_JAJAPW010000003.1"/>
</dbReference>
<evidence type="ECO:0000256" key="8">
    <source>
        <dbReference type="RuleBase" id="RU365103"/>
    </source>
</evidence>
<evidence type="ECO:0000256" key="6">
    <source>
        <dbReference type="ARBA" id="ARBA00049183"/>
    </source>
</evidence>
<evidence type="ECO:0000256" key="3">
    <source>
        <dbReference type="ARBA" id="ARBA00019077"/>
    </source>
</evidence>
<comment type="pathway">
    <text evidence="1 8">Bacterial outer membrane biogenesis; LPS core biosynthesis.</text>
</comment>
<dbReference type="GO" id="GO:0009245">
    <property type="term" value="P:lipid A biosynthetic process"/>
    <property type="evidence" value="ECO:0007669"/>
    <property type="project" value="TreeGrafter"/>
</dbReference>
<dbReference type="EMBL" id="JAJAPW010000003">
    <property type="protein sequence ID" value="MCB4798544.1"/>
    <property type="molecule type" value="Genomic_DNA"/>
</dbReference>
<comment type="caution">
    <text evidence="10">The sequence shown here is derived from an EMBL/GenBank/DDBJ whole genome shotgun (WGS) entry which is preliminary data.</text>
</comment>
<keyword evidence="8" id="KW-1003">Cell membrane</keyword>
<comment type="catalytic activity">
    <reaction evidence="6 8">
        <text>lipid IVA (E. coli) + CMP-3-deoxy-beta-D-manno-octulosonate = alpha-Kdo-(2-&gt;6)-lipid IVA (E. coli) + CMP + H(+)</text>
        <dbReference type="Rhea" id="RHEA:28066"/>
        <dbReference type="ChEBI" id="CHEBI:15378"/>
        <dbReference type="ChEBI" id="CHEBI:58603"/>
        <dbReference type="ChEBI" id="CHEBI:60364"/>
        <dbReference type="ChEBI" id="CHEBI:60377"/>
        <dbReference type="ChEBI" id="CHEBI:85987"/>
        <dbReference type="EC" id="2.4.99.12"/>
    </reaction>
</comment>
<proteinExistence type="inferred from homology"/>
<dbReference type="GO" id="GO:0009244">
    <property type="term" value="P:lipopolysaccharide core region biosynthetic process"/>
    <property type="evidence" value="ECO:0007669"/>
    <property type="project" value="UniProtKB-UniRule"/>
</dbReference>
<reference evidence="10" key="1">
    <citation type="submission" date="2021-10" db="EMBL/GenBank/DDBJ databases">
        <title>Tamlana sargassums sp. nov., and Tamlana laminarinivorans sp. nov., two new bacteria isolated from the brown alga.</title>
        <authorList>
            <person name="Li J."/>
        </authorList>
    </citation>
    <scope>NUCLEOTIDE SEQUENCE</scope>
    <source>
        <strain evidence="10">PT2-4</strain>
    </source>
</reference>
<keyword evidence="4 8" id="KW-0808">Transferase</keyword>
<name>A0A9X1HYN3_9FLAO</name>
<dbReference type="Proteomes" id="UP001139199">
    <property type="component" value="Unassembled WGS sequence"/>
</dbReference>
<gene>
    <name evidence="10" type="ORF">LG649_06795</name>
</gene>
<feature type="domain" description="3-deoxy-D-manno-octulosonic-acid transferase N-terminal" evidence="9">
    <location>
        <begin position="42"/>
        <end position="206"/>
    </location>
</feature>
<comment type="function">
    <text evidence="8">Involved in lipopolysaccharide (LPS) biosynthesis. Catalyzes the transfer of 3-deoxy-D-manno-octulosonate (Kdo) residue(s) from CMP-Kdo to lipid IV(A), the tetraacyldisaccharide-1,4'-bisphosphate precursor of lipid A.</text>
</comment>
<sequence length="411" mass="46774">MNFLYNIAIQLAKVILKAIAPFNKKIKKGVLGRKATFNILEKVITKTDKTLWFHCASLGEYEQGLPVFEALRSKYCNHKIILSFFSPSGYEIRKNSPVADIVVYLPIDTKKNAKKFLNIVNPELSVFVKYDIWPNFLNTLKKRQLNAILISAVFRKNQIYFKFYGKKFKQALFAFSHIFTQDENSKNLLNNIDYINTTVSGDTRFDRVSNQLKQNNALPYIETFKNNKICIVAGSTWPEGERFLSNFINNNPELDVKYIIAPHNIKKTQILNLKDSLKCETALFSEKENSILKDAKVFIVDTIGILSKIYNYANIAYVGGAIGNTGLHNTLEPAVFGIPIVIGNNYKNFPEAFALIKNGGMFTIANQTEFNKTLFKLITDKTFCFESGKKNALYVKENSGAVIQILNFLRI</sequence>
<evidence type="ECO:0000313" key="11">
    <source>
        <dbReference type="Proteomes" id="UP001139199"/>
    </source>
</evidence>
<keyword evidence="8" id="KW-0448">Lipopolysaccharide biosynthesis</keyword>
<accession>A0A9X1HYN3</accession>
<keyword evidence="8" id="KW-0472">Membrane</keyword>
<feature type="active site" description="Proton acceptor" evidence="7">
    <location>
        <position position="60"/>
    </location>
</feature>
<dbReference type="PANTHER" id="PTHR42755">
    <property type="entry name" value="3-DEOXY-MANNO-OCTULOSONATE CYTIDYLYLTRANSFERASE"/>
    <property type="match status" value="1"/>
</dbReference>
<evidence type="ECO:0000256" key="4">
    <source>
        <dbReference type="ARBA" id="ARBA00022679"/>
    </source>
</evidence>